<keyword evidence="1" id="KW-1133">Transmembrane helix</keyword>
<evidence type="ECO:0000256" key="2">
    <source>
        <dbReference type="SAM" id="SignalP"/>
    </source>
</evidence>
<gene>
    <name evidence="3" type="ORF">OS493_020683</name>
</gene>
<keyword evidence="1" id="KW-0472">Membrane</keyword>
<feature type="signal peptide" evidence="2">
    <location>
        <begin position="1"/>
        <end position="22"/>
    </location>
</feature>
<keyword evidence="2" id="KW-0732">Signal</keyword>
<dbReference type="Gene3D" id="2.10.70.10">
    <property type="entry name" value="Complement Module, domain 1"/>
    <property type="match status" value="1"/>
</dbReference>
<name>A0A9W9YMP7_9CNID</name>
<dbReference type="SUPFAM" id="SSF57603">
    <property type="entry name" value="FnI-like domain"/>
    <property type="match status" value="1"/>
</dbReference>
<sequence length="268" mass="29323">MPEVGTRVIQVTLFLMTASASAINGINSRSQNSIMPRNSSTGIVSGGETCVLSNTNSLSRSPCRIPCEKDDDCINHGRHRCCPTLPGSSCIGECLVMDQKSVRRTKTCIEVRSRKRYDVGETFVREDKCCTCLVGGIHCASTVKTCQLGCKKNSKYFRHGEAIPSRSCHNCSCHNGSVICSSDVKCIQGKCSYRGKSYGQGELLRLHRGCKECVCRASRWNCIALTCNAAKSDADFRGAYSHVGFLSLIIIYSTLRFILVAKDVCTKC</sequence>
<dbReference type="AlphaFoldDB" id="A0A9W9YMP7"/>
<keyword evidence="4" id="KW-1185">Reference proteome</keyword>
<reference evidence="3" key="1">
    <citation type="submission" date="2023-01" db="EMBL/GenBank/DDBJ databases">
        <title>Genome assembly of the deep-sea coral Lophelia pertusa.</title>
        <authorList>
            <person name="Herrera S."/>
            <person name="Cordes E."/>
        </authorList>
    </citation>
    <scope>NUCLEOTIDE SEQUENCE</scope>
    <source>
        <strain evidence="3">USNM1676648</strain>
        <tissue evidence="3">Polyp</tissue>
    </source>
</reference>
<organism evidence="3 4">
    <name type="scientific">Desmophyllum pertusum</name>
    <dbReference type="NCBI Taxonomy" id="174260"/>
    <lineage>
        <taxon>Eukaryota</taxon>
        <taxon>Metazoa</taxon>
        <taxon>Cnidaria</taxon>
        <taxon>Anthozoa</taxon>
        <taxon>Hexacorallia</taxon>
        <taxon>Scleractinia</taxon>
        <taxon>Caryophylliina</taxon>
        <taxon>Caryophylliidae</taxon>
        <taxon>Desmophyllum</taxon>
    </lineage>
</organism>
<evidence type="ECO:0000313" key="4">
    <source>
        <dbReference type="Proteomes" id="UP001163046"/>
    </source>
</evidence>
<comment type="caution">
    <text evidence="3">The sequence shown here is derived from an EMBL/GenBank/DDBJ whole genome shotgun (WGS) entry which is preliminary data.</text>
</comment>
<dbReference type="EMBL" id="MU827314">
    <property type="protein sequence ID" value="KAJ7358847.1"/>
    <property type="molecule type" value="Genomic_DNA"/>
</dbReference>
<feature type="transmembrane region" description="Helical" evidence="1">
    <location>
        <begin position="239"/>
        <end position="259"/>
    </location>
</feature>
<proteinExistence type="predicted"/>
<feature type="chain" id="PRO_5040901217" evidence="2">
    <location>
        <begin position="23"/>
        <end position="268"/>
    </location>
</feature>
<dbReference type="Proteomes" id="UP001163046">
    <property type="component" value="Unassembled WGS sequence"/>
</dbReference>
<keyword evidence="1" id="KW-0812">Transmembrane</keyword>
<evidence type="ECO:0000313" key="3">
    <source>
        <dbReference type="EMBL" id="KAJ7358847.1"/>
    </source>
</evidence>
<dbReference type="OrthoDB" id="5981639at2759"/>
<evidence type="ECO:0000256" key="1">
    <source>
        <dbReference type="SAM" id="Phobius"/>
    </source>
</evidence>
<protein>
    <submittedName>
        <fullName evidence="3">Uncharacterized protein</fullName>
    </submittedName>
</protein>
<accession>A0A9W9YMP7</accession>